<dbReference type="GO" id="GO:0055075">
    <property type="term" value="P:potassium ion homeostasis"/>
    <property type="evidence" value="ECO:0007669"/>
    <property type="project" value="TreeGrafter"/>
</dbReference>
<dbReference type="GO" id="GO:0006884">
    <property type="term" value="P:cell volume homeostasis"/>
    <property type="evidence" value="ECO:0007669"/>
    <property type="project" value="TreeGrafter"/>
</dbReference>
<evidence type="ECO:0000256" key="8">
    <source>
        <dbReference type="SAM" id="Phobius"/>
    </source>
</evidence>
<dbReference type="GO" id="GO:0055064">
    <property type="term" value="P:chloride ion homeostasis"/>
    <property type="evidence" value="ECO:0007669"/>
    <property type="project" value="TreeGrafter"/>
</dbReference>
<accession>A0A9P0FL64</accession>
<comment type="subcellular location">
    <subcellularLocation>
        <location evidence="1">Membrane</location>
        <topology evidence="1">Multi-pass membrane protein</topology>
    </subcellularLocation>
</comment>
<dbReference type="PANTHER" id="PTHR11827:SF72">
    <property type="entry name" value="GH08340P"/>
    <property type="match status" value="1"/>
</dbReference>
<evidence type="ECO:0000256" key="4">
    <source>
        <dbReference type="ARBA" id="ARBA00022448"/>
    </source>
</evidence>
<dbReference type="AlphaFoldDB" id="A0A9P0FL64"/>
<name>A0A9P0FL64_BRAAE</name>
<feature type="transmembrane region" description="Helical" evidence="8">
    <location>
        <begin position="61"/>
        <end position="82"/>
    </location>
</feature>
<dbReference type="EMBL" id="OV121136">
    <property type="protein sequence ID" value="CAH0558238.1"/>
    <property type="molecule type" value="Genomic_DNA"/>
</dbReference>
<feature type="domain" description="SLC12A transporter C-terminal" evidence="10">
    <location>
        <begin position="571"/>
        <end position="656"/>
    </location>
</feature>
<feature type="transmembrane region" description="Helical" evidence="8">
    <location>
        <begin position="216"/>
        <end position="235"/>
    </location>
</feature>
<dbReference type="GO" id="GO:0016020">
    <property type="term" value="C:membrane"/>
    <property type="evidence" value="ECO:0007669"/>
    <property type="project" value="UniProtKB-SubCell"/>
</dbReference>
<keyword evidence="5 8" id="KW-0812">Transmembrane</keyword>
<dbReference type="Pfam" id="PF03522">
    <property type="entry name" value="SLC12"/>
    <property type="match status" value="1"/>
</dbReference>
<evidence type="ECO:0000256" key="1">
    <source>
        <dbReference type="ARBA" id="ARBA00004141"/>
    </source>
</evidence>
<organism evidence="11 12">
    <name type="scientific">Brassicogethes aeneus</name>
    <name type="common">Rape pollen beetle</name>
    <name type="synonym">Meligethes aeneus</name>
    <dbReference type="NCBI Taxonomy" id="1431903"/>
    <lineage>
        <taxon>Eukaryota</taxon>
        <taxon>Metazoa</taxon>
        <taxon>Ecdysozoa</taxon>
        <taxon>Arthropoda</taxon>
        <taxon>Hexapoda</taxon>
        <taxon>Insecta</taxon>
        <taxon>Pterygota</taxon>
        <taxon>Neoptera</taxon>
        <taxon>Endopterygota</taxon>
        <taxon>Coleoptera</taxon>
        <taxon>Polyphaga</taxon>
        <taxon>Cucujiformia</taxon>
        <taxon>Nitidulidae</taxon>
        <taxon>Meligethinae</taxon>
        <taxon>Brassicogethes</taxon>
    </lineage>
</organism>
<dbReference type="Pfam" id="PF00324">
    <property type="entry name" value="AA_permease"/>
    <property type="match status" value="1"/>
</dbReference>
<feature type="domain" description="Amino acid permease/ SLC12A" evidence="9">
    <location>
        <begin position="72"/>
        <end position="560"/>
    </location>
</feature>
<protein>
    <recommendedName>
        <fullName evidence="3">Solute carrier family 12 member 9</fullName>
    </recommendedName>
</protein>
<gene>
    <name evidence="11" type="ORF">MELIAE_LOCUS8758</name>
</gene>
<dbReference type="InterPro" id="IPR004841">
    <property type="entry name" value="AA-permease/SLC12A_dom"/>
</dbReference>
<feature type="transmembrane region" description="Helical" evidence="8">
    <location>
        <begin position="499"/>
        <end position="518"/>
    </location>
</feature>
<feature type="transmembrane region" description="Helical" evidence="8">
    <location>
        <begin position="187"/>
        <end position="211"/>
    </location>
</feature>
<evidence type="ECO:0000259" key="9">
    <source>
        <dbReference type="Pfam" id="PF00324"/>
    </source>
</evidence>
<evidence type="ECO:0000256" key="2">
    <source>
        <dbReference type="ARBA" id="ARBA00010593"/>
    </source>
</evidence>
<reference evidence="11" key="1">
    <citation type="submission" date="2021-12" db="EMBL/GenBank/DDBJ databases">
        <authorList>
            <person name="King R."/>
        </authorList>
    </citation>
    <scope>NUCLEOTIDE SEQUENCE</scope>
</reference>
<feature type="transmembrane region" description="Helical" evidence="8">
    <location>
        <begin position="320"/>
        <end position="344"/>
    </location>
</feature>
<keyword evidence="7 8" id="KW-0472">Membrane</keyword>
<feature type="transmembrane region" description="Helical" evidence="8">
    <location>
        <begin position="102"/>
        <end position="123"/>
    </location>
</feature>
<evidence type="ECO:0000256" key="6">
    <source>
        <dbReference type="ARBA" id="ARBA00022989"/>
    </source>
</evidence>
<evidence type="ECO:0000256" key="5">
    <source>
        <dbReference type="ARBA" id="ARBA00022692"/>
    </source>
</evidence>
<sequence>MLAPEVGSTNSELPDESLVQSNIIRKISGMFNRQPSQSVSDGGPSYVQFSSFHEQSETRTLGTFSGVFSPVTLSMFSALIFIRMGFIVGNAGLLVTLAQFAIAYAILVFTVMSVCAISTNGAVEGGGAYFMISRTLGPEFGGSIGTLFFLANIVNSALNITGCVEGIVTNFGPTGYLVKGLLPDSRWWEFLYCSGINMLNLVVCLIGAGLFAKTSVFVLAIVTGCLGVVVFSFFYQGFLEVPIPDQNTLIQNATFHVTANYTGLSSATLQSNIFPHYGKDYNSNGDLVTFASVFGVLFSGVTGIMAGANMSGELKNPGKAIPRGTLSACVFTLVIYLTVSFLIAATSTKELLQNDYIFMAGVSVFPASVVFGLLIASWSAALSNVIGASRVVEALAKDRIFGSFLSFIPKGTWNGNPVAAVILSAILVQLVLLIESLNVIAQLNSVLFLLSYLATNLACLGLELAGAPNFRPTFDYFTWHTAAIGLIGTIIMMFVISPVYAACSILLCVLLVMFLHFFSPSKQAQWGSISQALIFHQVRKYLLLLDSRKDHVKFWRPQMLLLVNSPRSACPLIDFINDLKKGGLFVLGHVVTDSPEENEVDPTLGTTVHWLNLVDHLKVKAFVELTVAPSVRDGLQHLMRLSGMGAMKPNTVCLGFLDADEPIDFLQSSNSSYQSVDFDNDIFPLSTQKTLQPLEYVQMMKDVLRMKKNLCLCRNFWKLKKDQKRGFTQYIDVWPVNFLHPGEHDAFDTTSLFMMQLSCIANMCKQWSKLKLRVCICDESRHSYFSINSTSQSQSDKLKHLLKTLRITAELFPVSGWTNTIEQHGNTDEYLHSVNRLILQQTEETAVTFIYLPQPPCEDSTATSYLQKIEIISRNLPPTIFVHGVNTVTSTTL</sequence>
<keyword evidence="6 8" id="KW-1133">Transmembrane helix</keyword>
<dbReference type="GO" id="GO:0015379">
    <property type="term" value="F:potassium:chloride symporter activity"/>
    <property type="evidence" value="ECO:0007669"/>
    <property type="project" value="TreeGrafter"/>
</dbReference>
<evidence type="ECO:0000259" key="10">
    <source>
        <dbReference type="Pfam" id="PF03522"/>
    </source>
</evidence>
<feature type="transmembrane region" description="Helical" evidence="8">
    <location>
        <begin position="446"/>
        <end position="464"/>
    </location>
</feature>
<dbReference type="Proteomes" id="UP001154078">
    <property type="component" value="Chromosome 5"/>
</dbReference>
<dbReference type="InterPro" id="IPR004842">
    <property type="entry name" value="SLC12A_fam"/>
</dbReference>
<feature type="transmembrane region" description="Helical" evidence="8">
    <location>
        <begin position="418"/>
        <end position="440"/>
    </location>
</feature>
<feature type="transmembrane region" description="Helical" evidence="8">
    <location>
        <begin position="356"/>
        <end position="376"/>
    </location>
</feature>
<evidence type="ECO:0000256" key="7">
    <source>
        <dbReference type="ARBA" id="ARBA00023136"/>
    </source>
</evidence>
<comment type="similarity">
    <text evidence="2">Belongs to the SLC12A transporter family.</text>
</comment>
<dbReference type="OrthoDB" id="2020542at2759"/>
<proteinExistence type="inferred from homology"/>
<evidence type="ECO:0000313" key="12">
    <source>
        <dbReference type="Proteomes" id="UP001154078"/>
    </source>
</evidence>
<dbReference type="InterPro" id="IPR018491">
    <property type="entry name" value="SLC12_C"/>
</dbReference>
<feature type="transmembrane region" description="Helical" evidence="8">
    <location>
        <begin position="144"/>
        <end position="167"/>
    </location>
</feature>
<dbReference type="FunFam" id="1.20.1740.10:FF:000013">
    <property type="entry name" value="Solute carrier family 12 member"/>
    <property type="match status" value="1"/>
</dbReference>
<feature type="transmembrane region" description="Helical" evidence="8">
    <location>
        <begin position="287"/>
        <end position="308"/>
    </location>
</feature>
<keyword evidence="12" id="KW-1185">Reference proteome</keyword>
<evidence type="ECO:0000313" key="11">
    <source>
        <dbReference type="EMBL" id="CAH0558238.1"/>
    </source>
</evidence>
<dbReference type="PANTHER" id="PTHR11827">
    <property type="entry name" value="SOLUTE CARRIER FAMILY 12, CATION COTRANSPORTERS"/>
    <property type="match status" value="1"/>
</dbReference>
<dbReference type="Gene3D" id="1.20.1740.10">
    <property type="entry name" value="Amino acid/polyamine transporter I"/>
    <property type="match status" value="1"/>
</dbReference>
<keyword evidence="4" id="KW-0813">Transport</keyword>
<feature type="transmembrane region" description="Helical" evidence="8">
    <location>
        <begin position="476"/>
        <end position="493"/>
    </location>
</feature>
<evidence type="ECO:0000256" key="3">
    <source>
        <dbReference type="ARBA" id="ARBA00019359"/>
    </source>
</evidence>